<feature type="active site" description="Proton acceptor" evidence="4">
    <location>
        <position position="283"/>
    </location>
</feature>
<evidence type="ECO:0000256" key="1">
    <source>
        <dbReference type="ARBA" id="ARBA00022603"/>
    </source>
</evidence>
<dbReference type="PANTHER" id="PTHR43712">
    <property type="entry name" value="PUTATIVE (AFU_ORTHOLOGUE AFUA_4G14580)-RELATED"/>
    <property type="match status" value="1"/>
</dbReference>
<protein>
    <recommendedName>
        <fullName evidence="9">O-methyltransferase</fullName>
    </recommendedName>
</protein>
<reference evidence="7" key="1">
    <citation type="journal article" date="2022" name="Arch. Microbiol.">
        <title>Microbulbifer okhotskensis sp. nov., isolated from a deep bottom sediment of the Okhotsk Sea.</title>
        <authorList>
            <person name="Romanenko L."/>
            <person name="Kurilenko V."/>
            <person name="Otstavnykh N."/>
            <person name="Velansky P."/>
            <person name="Isaeva M."/>
            <person name="Mikhailov V."/>
        </authorList>
    </citation>
    <scope>NUCLEOTIDE SEQUENCE</scope>
    <source>
        <strain evidence="7">OS29</strain>
    </source>
</reference>
<dbReference type="InterPro" id="IPR016461">
    <property type="entry name" value="COMT-like"/>
</dbReference>
<dbReference type="PIRSF" id="PIRSF005739">
    <property type="entry name" value="O-mtase"/>
    <property type="match status" value="1"/>
</dbReference>
<dbReference type="InterPro" id="IPR036390">
    <property type="entry name" value="WH_DNA-bd_sf"/>
</dbReference>
<evidence type="ECO:0000256" key="4">
    <source>
        <dbReference type="PIRSR" id="PIRSR005739-1"/>
    </source>
</evidence>
<dbReference type="AlphaFoldDB" id="A0A9X2J773"/>
<dbReference type="PROSITE" id="PS51683">
    <property type="entry name" value="SAM_OMT_II"/>
    <property type="match status" value="1"/>
</dbReference>
<evidence type="ECO:0000256" key="3">
    <source>
        <dbReference type="ARBA" id="ARBA00022691"/>
    </source>
</evidence>
<keyword evidence="8" id="KW-1185">Reference proteome</keyword>
<evidence type="ECO:0008006" key="9">
    <source>
        <dbReference type="Google" id="ProtNLM"/>
    </source>
</evidence>
<organism evidence="7 8">
    <name type="scientific">Microbulbifer okhotskensis</name>
    <dbReference type="NCBI Taxonomy" id="2926617"/>
    <lineage>
        <taxon>Bacteria</taxon>
        <taxon>Pseudomonadati</taxon>
        <taxon>Pseudomonadota</taxon>
        <taxon>Gammaproteobacteria</taxon>
        <taxon>Cellvibrionales</taxon>
        <taxon>Microbulbiferaceae</taxon>
        <taxon>Microbulbifer</taxon>
    </lineage>
</organism>
<evidence type="ECO:0000256" key="2">
    <source>
        <dbReference type="ARBA" id="ARBA00022679"/>
    </source>
</evidence>
<comment type="caution">
    <text evidence="7">The sequence shown here is derived from an EMBL/GenBank/DDBJ whole genome shotgun (WGS) entry which is preliminary data.</text>
</comment>
<dbReference type="GO" id="GO:0008171">
    <property type="term" value="F:O-methyltransferase activity"/>
    <property type="evidence" value="ECO:0007669"/>
    <property type="project" value="InterPro"/>
</dbReference>
<feature type="domain" description="O-methyltransferase dimerisation" evidence="6">
    <location>
        <begin position="44"/>
        <end position="110"/>
    </location>
</feature>
<dbReference type="InterPro" id="IPR012967">
    <property type="entry name" value="COMT_dimerisation"/>
</dbReference>
<accession>A0A9X2J773</accession>
<dbReference type="InterPro" id="IPR029063">
    <property type="entry name" value="SAM-dependent_MTases_sf"/>
</dbReference>
<dbReference type="EMBL" id="JALBWM010000225">
    <property type="protein sequence ID" value="MCO1336883.1"/>
    <property type="molecule type" value="Genomic_DNA"/>
</dbReference>
<name>A0A9X2J773_9GAMM</name>
<sequence length="378" mass="43090">MPKSLQRNKISNWMFQQLSGAISRFSNISSNLIPPSFRLMQMGSLFWQSRCLYVAARLDIAEYVGDEAVSIQKLAVDCKSDEDYLYRLMRMLSAMGVFKETKARHFAHNRNSYVLRSDSDKSVKNMILMHNSPEFSRPWFMGLEGNIQKGRVPFECVNGKELFAYMDENQEVSDIFSNAMDTVDHVTGLKYLDDFDWEKFDRIIDLGGAKGSKSAGILSSYKHLRSLVVDRANVESLARAYWRDHVEKNIEERLDFYPADILNGRLPCASGDKDIYLCVAVFHLLSDSVAQQFLESIHKAMGGCGGTLAIADAMLPEKDADLTLAAMDIQMLMGTRGRERTIKEWNQLFDKSPLYLVEVVNVRSFAKIMVLKPRKLRI</sequence>
<evidence type="ECO:0000259" key="6">
    <source>
        <dbReference type="Pfam" id="PF08100"/>
    </source>
</evidence>
<evidence type="ECO:0000259" key="5">
    <source>
        <dbReference type="Pfam" id="PF00891"/>
    </source>
</evidence>
<dbReference type="SUPFAM" id="SSF53335">
    <property type="entry name" value="S-adenosyl-L-methionine-dependent methyltransferases"/>
    <property type="match status" value="1"/>
</dbReference>
<dbReference type="PANTHER" id="PTHR43712:SF2">
    <property type="entry name" value="O-METHYLTRANSFERASE CICE"/>
    <property type="match status" value="1"/>
</dbReference>
<dbReference type="InterPro" id="IPR036388">
    <property type="entry name" value="WH-like_DNA-bd_sf"/>
</dbReference>
<dbReference type="GO" id="GO:0032259">
    <property type="term" value="P:methylation"/>
    <property type="evidence" value="ECO:0007669"/>
    <property type="project" value="UniProtKB-KW"/>
</dbReference>
<dbReference type="Pfam" id="PF08100">
    <property type="entry name" value="Dimerisation"/>
    <property type="match status" value="1"/>
</dbReference>
<proteinExistence type="predicted"/>
<dbReference type="InterPro" id="IPR001077">
    <property type="entry name" value="COMT_C"/>
</dbReference>
<dbReference type="GO" id="GO:0046983">
    <property type="term" value="F:protein dimerization activity"/>
    <property type="evidence" value="ECO:0007669"/>
    <property type="project" value="InterPro"/>
</dbReference>
<evidence type="ECO:0000313" key="8">
    <source>
        <dbReference type="Proteomes" id="UP001139028"/>
    </source>
</evidence>
<gene>
    <name evidence="7" type="ORF">MO867_21375</name>
</gene>
<dbReference type="RefSeq" id="WP_252472908.1">
    <property type="nucleotide sequence ID" value="NZ_JALBWM010000225.1"/>
</dbReference>
<evidence type="ECO:0000313" key="7">
    <source>
        <dbReference type="EMBL" id="MCO1336883.1"/>
    </source>
</evidence>
<keyword evidence="3" id="KW-0949">S-adenosyl-L-methionine</keyword>
<keyword evidence="1" id="KW-0489">Methyltransferase</keyword>
<dbReference type="Proteomes" id="UP001139028">
    <property type="component" value="Unassembled WGS sequence"/>
</dbReference>
<dbReference type="SUPFAM" id="SSF46785">
    <property type="entry name" value="Winged helix' DNA-binding domain"/>
    <property type="match status" value="1"/>
</dbReference>
<dbReference type="Gene3D" id="3.40.50.150">
    <property type="entry name" value="Vaccinia Virus protein VP39"/>
    <property type="match status" value="1"/>
</dbReference>
<dbReference type="Gene3D" id="1.10.10.10">
    <property type="entry name" value="Winged helix-like DNA-binding domain superfamily/Winged helix DNA-binding domain"/>
    <property type="match status" value="1"/>
</dbReference>
<feature type="domain" description="O-methyltransferase C-terminal" evidence="5">
    <location>
        <begin position="143"/>
        <end position="351"/>
    </location>
</feature>
<keyword evidence="2" id="KW-0808">Transferase</keyword>
<dbReference type="Pfam" id="PF00891">
    <property type="entry name" value="Methyltransf_2"/>
    <property type="match status" value="1"/>
</dbReference>